<dbReference type="PANTHER" id="PTHR34488">
    <property type="entry name" value="SI:CH211-245H14.1-RELATED"/>
    <property type="match status" value="1"/>
</dbReference>
<gene>
    <name evidence="2" type="ORF">CgunFtcFv8_007484</name>
</gene>
<evidence type="ECO:0000313" key="2">
    <source>
        <dbReference type="EMBL" id="KAK5903729.1"/>
    </source>
</evidence>
<feature type="region of interest" description="Disordered" evidence="1">
    <location>
        <begin position="838"/>
        <end position="886"/>
    </location>
</feature>
<feature type="compositionally biased region" description="Basic residues" evidence="1">
    <location>
        <begin position="866"/>
        <end position="883"/>
    </location>
</feature>
<name>A0AAN8H8T8_CHAGU</name>
<feature type="compositionally biased region" description="Polar residues" evidence="1">
    <location>
        <begin position="953"/>
        <end position="966"/>
    </location>
</feature>
<evidence type="ECO:0000313" key="3">
    <source>
        <dbReference type="Proteomes" id="UP001331515"/>
    </source>
</evidence>
<comment type="caution">
    <text evidence="2">The sequence shown here is derived from an EMBL/GenBank/DDBJ whole genome shotgun (WGS) entry which is preliminary data.</text>
</comment>
<dbReference type="AlphaFoldDB" id="A0AAN8H8T8"/>
<feature type="compositionally biased region" description="Pro residues" evidence="1">
    <location>
        <begin position="262"/>
        <end position="271"/>
    </location>
</feature>
<feature type="region of interest" description="Disordered" evidence="1">
    <location>
        <begin position="242"/>
        <end position="299"/>
    </location>
</feature>
<feature type="compositionally biased region" description="Acidic residues" evidence="1">
    <location>
        <begin position="838"/>
        <end position="847"/>
    </location>
</feature>
<dbReference type="PANTHER" id="PTHR34488:SF1">
    <property type="entry name" value="SI:CH211-245H14.1-RELATED"/>
    <property type="match status" value="1"/>
</dbReference>
<dbReference type="Proteomes" id="UP001331515">
    <property type="component" value="Unassembled WGS sequence"/>
</dbReference>
<feature type="region of interest" description="Disordered" evidence="1">
    <location>
        <begin position="903"/>
        <end position="966"/>
    </location>
</feature>
<evidence type="ECO:0000256" key="1">
    <source>
        <dbReference type="SAM" id="MobiDB-lite"/>
    </source>
</evidence>
<keyword evidence="3" id="KW-1185">Reference proteome</keyword>
<reference evidence="2 3" key="1">
    <citation type="journal article" date="2023" name="Mol. Biol. Evol.">
        <title>Genomics of Secondarily Temperate Adaptation in the Only Non-Antarctic Icefish.</title>
        <authorList>
            <person name="Rivera-Colon A.G."/>
            <person name="Rayamajhi N."/>
            <person name="Minhas B.F."/>
            <person name="Madrigal G."/>
            <person name="Bilyk K.T."/>
            <person name="Yoon V."/>
            <person name="Hune M."/>
            <person name="Gregory S."/>
            <person name="Cheng C.H.C."/>
            <person name="Catchen J.M."/>
        </authorList>
    </citation>
    <scope>NUCLEOTIDE SEQUENCE [LARGE SCALE GENOMIC DNA]</scope>
    <source>
        <tissue evidence="2">White muscle</tissue>
    </source>
</reference>
<protein>
    <submittedName>
        <fullName evidence="2">Uncharacterized protein</fullName>
    </submittedName>
</protein>
<organism evidence="2 3">
    <name type="scientific">Champsocephalus gunnari</name>
    <name type="common">Mackerel icefish</name>
    <dbReference type="NCBI Taxonomy" id="52237"/>
    <lineage>
        <taxon>Eukaryota</taxon>
        <taxon>Metazoa</taxon>
        <taxon>Chordata</taxon>
        <taxon>Craniata</taxon>
        <taxon>Vertebrata</taxon>
        <taxon>Euteleostomi</taxon>
        <taxon>Actinopterygii</taxon>
        <taxon>Neopterygii</taxon>
        <taxon>Teleostei</taxon>
        <taxon>Neoteleostei</taxon>
        <taxon>Acanthomorphata</taxon>
        <taxon>Eupercaria</taxon>
        <taxon>Perciformes</taxon>
        <taxon>Notothenioidei</taxon>
        <taxon>Channichthyidae</taxon>
        <taxon>Champsocephalus</taxon>
    </lineage>
</organism>
<proteinExistence type="predicted"/>
<sequence length="966" mass="107931">MAKVELVSTKGEVMSNLSGKLRNESQDSADVLQREVMIDLLEKIKGEHKDVAEVLQDAGIRNYSDTLSLTQLLELFPGHKYLKLRRTILERIQEPGQLLRKMKSLIPSEDFKAALTGNGVLVDYLCIMKEMQTHVKHILSFYEAHIRFLEENLPNQPDPESAPNLKEPLCNIPTQETHAHSLVLLKEIGNRDSDAADVLRTADLRIDSDIRSLTREDLLELFPGPKKFKLRRRIFEMIQKPVKQLPPTGVNNGNPSRGRPQTSPPSSPPVIPVLHGSSVDRMDTSDQPSPLKKRTKAVNKQKGELKYQVVVTGTTFDAHFQLMEKVKKEVQDQFDLVQSYSNDYDVTIVFCPIISRMGPDVESALRDVKGDKPVILVLMHHAYAAKFIPNVQQGANVQLQVNVFFHETKRGLLHCGENGAVVCEITKYLLQGIPIPNAQVVAAGHSGKSDKSKTGGGFFSQFADGGYCIRTTNIRDYFRFPLTIFVFRVELVNTAVITEKIKEEHQDARQFYLYNLEADLRSESDIRSLTGAESCHQLLSEQKDLSFEMIQKKKSLVQLLKQMKDISADFKDALTDNGVLVDNLSILKDMKTHMKDMQSVLDDHICSLEANIQNQPNQESVTNVTKSRYDNCPEGAHGELKYQMVVGGTTFGAHDQLMEKVKKEVQDQFDLVQSNSDDYGVTIVFCPIVSRMGPDVESALRDVKGDKPVILVLMHHAYEAKFIPKVKPGHGDANVQLQVNVFFHETKHGLLHCEENTAAVCNIKNKIQECTISKALVVAAAAGNTGTLAAISHYRTVNPLKPSTHGLKAHTCLYQLTVCNMQPASISYGKDTTVIAPDDDDDVEEELCPGTSTVSAPDPVGPNEKKTKRKKRREKRKLINRHLKSAETSDNYMSELPFSLTSPTTWKELGFSGPASTQKKRKRKRGDIGGRVDSEEDADKKKKKERACGPTFLSPSPSLTHRSAQP</sequence>
<dbReference type="EMBL" id="JAURVH010001531">
    <property type="protein sequence ID" value="KAK5903729.1"/>
    <property type="molecule type" value="Genomic_DNA"/>
</dbReference>
<accession>A0AAN8H8T8</accession>